<dbReference type="AlphaFoldDB" id="A0A151ABX6"/>
<proteinExistence type="predicted"/>
<dbReference type="CDD" id="cd00090">
    <property type="entry name" value="HTH_ARSR"/>
    <property type="match status" value="1"/>
</dbReference>
<dbReference type="SUPFAM" id="SSF46785">
    <property type="entry name" value="Winged helix' DNA-binding domain"/>
    <property type="match status" value="1"/>
</dbReference>
<reference evidence="2 3" key="1">
    <citation type="submission" date="2016-02" db="EMBL/GenBank/DDBJ databases">
        <title>Genome sequence of Halalkalicoccus paucihalophilus DSM 24557.</title>
        <authorList>
            <person name="Poehlein A."/>
            <person name="Daniel R."/>
        </authorList>
    </citation>
    <scope>NUCLEOTIDE SEQUENCE [LARGE SCALE GENOMIC DNA]</scope>
    <source>
        <strain evidence="2 3">DSM 24557</strain>
    </source>
</reference>
<comment type="caution">
    <text evidence="2">The sequence shown here is derived from an EMBL/GenBank/DDBJ whole genome shotgun (WGS) entry which is preliminary data.</text>
</comment>
<dbReference type="InterPro" id="IPR057527">
    <property type="entry name" value="HVO_A0261-like_N"/>
</dbReference>
<evidence type="ECO:0000259" key="1">
    <source>
        <dbReference type="SMART" id="SM00419"/>
    </source>
</evidence>
<dbReference type="InterPro" id="IPR036388">
    <property type="entry name" value="WH-like_DNA-bd_sf"/>
</dbReference>
<dbReference type="EMBL" id="LTAZ01000007">
    <property type="protein sequence ID" value="KYH25191.1"/>
    <property type="molecule type" value="Genomic_DNA"/>
</dbReference>
<keyword evidence="3" id="KW-1185">Reference proteome</keyword>
<gene>
    <name evidence="2" type="ORF">HAPAU_27750</name>
</gene>
<dbReference type="InterPro" id="IPR036390">
    <property type="entry name" value="WH_DNA-bd_sf"/>
</dbReference>
<name>A0A151ABX6_9EURY</name>
<dbReference type="RefSeq" id="WP_066383559.1">
    <property type="nucleotide sequence ID" value="NZ_LTAZ01000007.1"/>
</dbReference>
<dbReference type="PATRIC" id="fig|1008153.3.peg.2835"/>
<dbReference type="Proteomes" id="UP000075321">
    <property type="component" value="Unassembled WGS sequence"/>
</dbReference>
<feature type="domain" description="HTH crp-type" evidence="1">
    <location>
        <begin position="22"/>
        <end position="69"/>
    </location>
</feature>
<dbReference type="GO" id="GO:0003677">
    <property type="term" value="F:DNA binding"/>
    <property type="evidence" value="ECO:0007669"/>
    <property type="project" value="InterPro"/>
</dbReference>
<protein>
    <submittedName>
        <fullName evidence="2">MarR family protein</fullName>
    </submittedName>
</protein>
<dbReference type="InterPro" id="IPR012318">
    <property type="entry name" value="HTH_CRP"/>
</dbReference>
<evidence type="ECO:0000313" key="3">
    <source>
        <dbReference type="Proteomes" id="UP000075321"/>
    </source>
</evidence>
<dbReference type="Pfam" id="PF25213">
    <property type="entry name" value="HVO_A0261_N"/>
    <property type="match status" value="1"/>
</dbReference>
<evidence type="ECO:0000313" key="2">
    <source>
        <dbReference type="EMBL" id="KYH25191.1"/>
    </source>
</evidence>
<dbReference type="InterPro" id="IPR011991">
    <property type="entry name" value="ArsR-like_HTH"/>
</dbReference>
<dbReference type="InterPro" id="IPR013561">
    <property type="entry name" value="FilR1_middle_dom"/>
</dbReference>
<accession>A0A151ABX6</accession>
<organism evidence="2 3">
    <name type="scientific">Halalkalicoccus paucihalophilus</name>
    <dbReference type="NCBI Taxonomy" id="1008153"/>
    <lineage>
        <taxon>Archaea</taxon>
        <taxon>Methanobacteriati</taxon>
        <taxon>Methanobacteriota</taxon>
        <taxon>Stenosarchaea group</taxon>
        <taxon>Halobacteria</taxon>
        <taxon>Halobacteriales</taxon>
        <taxon>Halococcaceae</taxon>
        <taxon>Halalkalicoccus</taxon>
    </lineage>
</organism>
<dbReference type="Pfam" id="PF08350">
    <property type="entry name" value="FilR1_middle"/>
    <property type="match status" value="1"/>
</dbReference>
<dbReference type="SMART" id="SM00419">
    <property type="entry name" value="HTH_CRP"/>
    <property type="match status" value="1"/>
</dbReference>
<sequence>MESALAEIEFLALSSNRVMVLESLAEEPHTRSELADATGASQPTLGRILRDFEERRWISRTGREYAATATGRLVADGVTDLLAIMETESKLRPVMEWLPADVMGFDLGRLRDATITVPSRTRPSAPVKRVNEALEHAEEVRVCSHAFNEGTLKTVRERVVAGRQRFNGVFSRAAIDALAEDDVLRVRLCELATAESATIRRHPEEIPIAITIVDGRVYLLVRDDDGVLQAAIDTDDPEVLSWARSVHEEYWNAATPLEPDAL</sequence>
<dbReference type="GO" id="GO:0006355">
    <property type="term" value="P:regulation of DNA-templated transcription"/>
    <property type="evidence" value="ECO:0007669"/>
    <property type="project" value="InterPro"/>
</dbReference>
<dbReference type="OrthoDB" id="330490at2157"/>
<dbReference type="Gene3D" id="1.10.10.10">
    <property type="entry name" value="Winged helix-like DNA-binding domain superfamily/Winged helix DNA-binding domain"/>
    <property type="match status" value="1"/>
</dbReference>